<evidence type="ECO:0000313" key="3">
    <source>
        <dbReference type="EMBL" id="MCW3160005.1"/>
    </source>
</evidence>
<dbReference type="Pfam" id="PF19917">
    <property type="entry name" value="bpX1"/>
    <property type="match status" value="1"/>
</dbReference>
<gene>
    <name evidence="3" type="ORF">OH806_01815</name>
</gene>
<evidence type="ECO:0000259" key="2">
    <source>
        <dbReference type="Pfam" id="PF19917"/>
    </source>
</evidence>
<feature type="domain" description="MoxR-vWA-beta-propeller ternary system" evidence="1">
    <location>
        <begin position="42"/>
        <end position="195"/>
    </location>
</feature>
<protein>
    <submittedName>
        <fullName evidence="3">Uncharacterized protein</fullName>
    </submittedName>
</protein>
<dbReference type="Pfam" id="PF19915">
    <property type="entry name" value="bpX0"/>
    <property type="match status" value="1"/>
</dbReference>
<name>A0ABT3HJN0_9FLAO</name>
<dbReference type="InterPro" id="IPR045554">
    <property type="entry name" value="bpX0"/>
</dbReference>
<feature type="domain" description="MoxR-vWA-beta-propeller ternary system" evidence="2">
    <location>
        <begin position="710"/>
        <end position="791"/>
    </location>
</feature>
<comment type="caution">
    <text evidence="3">The sequence shown here is derived from an EMBL/GenBank/DDBJ whole genome shotgun (WGS) entry which is preliminary data.</text>
</comment>
<evidence type="ECO:0000259" key="1">
    <source>
        <dbReference type="Pfam" id="PF19915"/>
    </source>
</evidence>
<organism evidence="3 4">
    <name type="scientific">Chryseobacterium oryctis</name>
    <dbReference type="NCBI Taxonomy" id="2952618"/>
    <lineage>
        <taxon>Bacteria</taxon>
        <taxon>Pseudomonadati</taxon>
        <taxon>Bacteroidota</taxon>
        <taxon>Flavobacteriia</taxon>
        <taxon>Flavobacteriales</taxon>
        <taxon>Weeksellaceae</taxon>
        <taxon>Chryseobacterium group</taxon>
        <taxon>Chryseobacterium</taxon>
    </lineage>
</organism>
<dbReference type="InterPro" id="IPR045553">
    <property type="entry name" value="bpX1"/>
</dbReference>
<dbReference type="EMBL" id="JAPDHV010000001">
    <property type="protein sequence ID" value="MCW3160005.1"/>
    <property type="molecule type" value="Genomic_DNA"/>
</dbReference>
<keyword evidence="4" id="KW-1185">Reference proteome</keyword>
<proteinExistence type="predicted"/>
<dbReference type="Proteomes" id="UP001163719">
    <property type="component" value="Unassembled WGS sequence"/>
</dbReference>
<sequence length="798" mass="92396">MELKEYFQSYRDYFWEWNTDEDVSEDTGYSVNNTIYFSTLKTTVAYRSYIIDVLKELKIQGWPPFGSLLLVLYATQDGYLDMNSLFSEIKKNSERQELDDMIVEAREFLEKLQSLSHVYKKGQNRIILFHTIFNENRACISSDKAELLYRRYLRMPHLIGESANKKAFSLEVLQKDIRTLALANRKFPTMQSIVDAIRGFTKEPELDDEVIEDETTVETDKDFIQELIEESKTFQVGSLIKRIWSGLKIPMRHLSPGEQSIGGISDMTNKGDLHRMLLSEFANEDEVFMSRIANNEALYIQREIPPEENIFERIILIDTSLKNWGTPKVLAFASTIAIVKHPKAHSGCKVFTLGQSSMPISLDKVEQVVENLNQVSGNLDVSEALENFFQKEQKEKNLEVFFITNEENLSNQNLQKVIQENRDRLKFVVTTSVNGELNFYKHHNGQRKHIQKIVLPLKELWSNPPKKKFANKTETSQKGAKMPVPLNYPLLFPTPKQRIATFLYEGDFYILSNKKQLLKTYLSDNYYNKSIYQNTRIHRGCEVVVENISVKPRGQFSLARNKAGNYILCQYQTDKKILSKLNLTTKEYSELNVTGQNIPLNFELIYFDRSFYLYQDQFPTIFKINIEGNISIEQIKNDDKIAKSYIRNQVEIGRLENGGVNILSNFGKIGINEFEELVVSKLALAQQHEKVFSFEKNKYDIEVLASQSKNKYTFEDGSEIITDSRGMLTCISSNKKIPVFYIPAAQNGYLALSTEKDFGGSEYYLPQKALLKIREMDDMYSDYLESFIKHILEYGTEN</sequence>
<evidence type="ECO:0000313" key="4">
    <source>
        <dbReference type="Proteomes" id="UP001163719"/>
    </source>
</evidence>
<accession>A0ABT3HJN0</accession>
<reference evidence="3" key="1">
    <citation type="submission" date="2022-10" db="EMBL/GenBank/DDBJ databases">
        <title>Chryseobacterium babae sp. nov. isolated from the gut of the beetle Oryctes rhinoceros, and Chryseobacterium kimseyorum sp. nov., isolated from a stick insect rearing cage.</title>
        <authorList>
            <person name="Shelomi M."/>
            <person name="Han C.-J."/>
            <person name="Chen W.-M."/>
            <person name="Chen H.-K."/>
            <person name="Liaw S.-J."/>
            <person name="Muhle E."/>
            <person name="Clermont D."/>
        </authorList>
    </citation>
    <scope>NUCLEOTIDE SEQUENCE</scope>
    <source>
        <strain evidence="3">WLa1L2M3</strain>
    </source>
</reference>
<dbReference type="RefSeq" id="WP_264741974.1">
    <property type="nucleotide sequence ID" value="NZ_JAPDHV010000001.1"/>
</dbReference>